<keyword evidence="1" id="KW-0732">Signal</keyword>
<sequence>MLPPRLLSVCLLGTLALSLVACGGGVDKKACGRLESTLGGIRQQAMTQVDDPARVARTYTSGAATLRAQAGRTDGRLRKAAERAAGALDQLGRQVKAAADGTGSSVDSSALISATNDLRHTCAGS</sequence>
<evidence type="ECO:0000313" key="2">
    <source>
        <dbReference type="EMBL" id="GAA0371688.1"/>
    </source>
</evidence>
<keyword evidence="3" id="KW-1185">Reference proteome</keyword>
<feature type="signal peptide" evidence="1">
    <location>
        <begin position="1"/>
        <end position="21"/>
    </location>
</feature>
<comment type="caution">
    <text evidence="2">The sequence shown here is derived from an EMBL/GenBank/DDBJ whole genome shotgun (WGS) entry which is preliminary data.</text>
</comment>
<dbReference type="RefSeq" id="WP_252810274.1">
    <property type="nucleotide sequence ID" value="NZ_BAAABM010000071.1"/>
</dbReference>
<dbReference type="Proteomes" id="UP001501822">
    <property type="component" value="Unassembled WGS sequence"/>
</dbReference>
<dbReference type="EMBL" id="BAAABM010000071">
    <property type="protein sequence ID" value="GAA0371688.1"/>
    <property type="molecule type" value="Genomic_DNA"/>
</dbReference>
<proteinExistence type="predicted"/>
<reference evidence="3" key="1">
    <citation type="journal article" date="2019" name="Int. J. Syst. Evol. Microbiol.">
        <title>The Global Catalogue of Microorganisms (GCM) 10K type strain sequencing project: providing services to taxonomists for standard genome sequencing and annotation.</title>
        <authorList>
            <consortium name="The Broad Institute Genomics Platform"/>
            <consortium name="The Broad Institute Genome Sequencing Center for Infectious Disease"/>
            <person name="Wu L."/>
            <person name="Ma J."/>
        </authorList>
    </citation>
    <scope>NUCLEOTIDE SEQUENCE [LARGE SCALE GENOMIC DNA]</scope>
    <source>
        <strain evidence="3">JCM 3146</strain>
    </source>
</reference>
<evidence type="ECO:0000313" key="3">
    <source>
        <dbReference type="Proteomes" id="UP001501822"/>
    </source>
</evidence>
<protein>
    <recommendedName>
        <fullName evidence="4">Secreted protein</fullName>
    </recommendedName>
</protein>
<feature type="chain" id="PRO_5047128206" description="Secreted protein" evidence="1">
    <location>
        <begin position="22"/>
        <end position="125"/>
    </location>
</feature>
<name>A0ABP3HIL9_9ACTN</name>
<dbReference type="PROSITE" id="PS51257">
    <property type="entry name" value="PROKAR_LIPOPROTEIN"/>
    <property type="match status" value="1"/>
</dbReference>
<accession>A0ABP3HIL9</accession>
<evidence type="ECO:0000256" key="1">
    <source>
        <dbReference type="SAM" id="SignalP"/>
    </source>
</evidence>
<organism evidence="2 3">
    <name type="scientific">Actinoallomurus spadix</name>
    <dbReference type="NCBI Taxonomy" id="79912"/>
    <lineage>
        <taxon>Bacteria</taxon>
        <taxon>Bacillati</taxon>
        <taxon>Actinomycetota</taxon>
        <taxon>Actinomycetes</taxon>
        <taxon>Streptosporangiales</taxon>
        <taxon>Thermomonosporaceae</taxon>
        <taxon>Actinoallomurus</taxon>
    </lineage>
</organism>
<gene>
    <name evidence="2" type="ORF">GCM10010151_72020</name>
</gene>
<evidence type="ECO:0008006" key="4">
    <source>
        <dbReference type="Google" id="ProtNLM"/>
    </source>
</evidence>